<dbReference type="Pfam" id="PF03466">
    <property type="entry name" value="LysR_substrate"/>
    <property type="match status" value="1"/>
</dbReference>
<dbReference type="SUPFAM" id="SSF46785">
    <property type="entry name" value="Winged helix' DNA-binding domain"/>
    <property type="match status" value="1"/>
</dbReference>
<dbReference type="STRING" id="1292034.OR37_03020"/>
<dbReference type="InterPro" id="IPR000847">
    <property type="entry name" value="LysR_HTH_N"/>
</dbReference>
<keyword evidence="4" id="KW-0804">Transcription</keyword>
<organism evidence="6 7">
    <name type="scientific">Caulobacter vibrioides OR37</name>
    <dbReference type="NCBI Taxonomy" id="1292034"/>
    <lineage>
        <taxon>Bacteria</taxon>
        <taxon>Pseudomonadati</taxon>
        <taxon>Pseudomonadota</taxon>
        <taxon>Alphaproteobacteria</taxon>
        <taxon>Caulobacterales</taxon>
        <taxon>Caulobacteraceae</taxon>
        <taxon>Caulobacter</taxon>
    </lineage>
</organism>
<feature type="domain" description="HTH lysR-type" evidence="5">
    <location>
        <begin position="6"/>
        <end position="63"/>
    </location>
</feature>
<dbReference type="Gene3D" id="3.40.190.10">
    <property type="entry name" value="Periplasmic binding protein-like II"/>
    <property type="match status" value="2"/>
</dbReference>
<dbReference type="InterPro" id="IPR036390">
    <property type="entry name" value="WH_DNA-bd_sf"/>
</dbReference>
<dbReference type="PANTHER" id="PTHR30579:SF7">
    <property type="entry name" value="HTH-TYPE TRANSCRIPTIONAL REGULATOR LRHA-RELATED"/>
    <property type="match status" value="1"/>
</dbReference>
<dbReference type="GO" id="GO:0003700">
    <property type="term" value="F:DNA-binding transcription factor activity"/>
    <property type="evidence" value="ECO:0007669"/>
    <property type="project" value="InterPro"/>
</dbReference>
<dbReference type="eggNOG" id="COG0583">
    <property type="taxonomic scope" value="Bacteria"/>
</dbReference>
<dbReference type="AlphaFoldDB" id="R0EGL2"/>
<evidence type="ECO:0000259" key="5">
    <source>
        <dbReference type="PROSITE" id="PS50931"/>
    </source>
</evidence>
<evidence type="ECO:0000256" key="4">
    <source>
        <dbReference type="ARBA" id="ARBA00023163"/>
    </source>
</evidence>
<keyword evidence="7" id="KW-1185">Reference proteome</keyword>
<dbReference type="PROSITE" id="PS50931">
    <property type="entry name" value="HTH_LYSR"/>
    <property type="match status" value="1"/>
</dbReference>
<evidence type="ECO:0000256" key="1">
    <source>
        <dbReference type="ARBA" id="ARBA00009437"/>
    </source>
</evidence>
<dbReference type="InterPro" id="IPR050176">
    <property type="entry name" value="LTTR"/>
</dbReference>
<dbReference type="OrthoDB" id="1631201at2"/>
<accession>R0EGL2</accession>
<dbReference type="Gene3D" id="1.10.10.10">
    <property type="entry name" value="Winged helix-like DNA-binding domain superfamily/Winged helix DNA-binding domain"/>
    <property type="match status" value="1"/>
</dbReference>
<dbReference type="PATRIC" id="fig|1292034.3.peg.3001"/>
<gene>
    <name evidence="6" type="ORF">OR37_03020</name>
</gene>
<proteinExistence type="inferred from homology"/>
<dbReference type="InterPro" id="IPR036388">
    <property type="entry name" value="WH-like_DNA-bd_sf"/>
</dbReference>
<sequence length="293" mass="31810">MTERLLSPELLRSFVAIAETGSFTAAGRALGRQQSTVSQHIQRLETLTGRRWLDRDTHGVALTPEGEVALEHARRVLDAHDRMARFLTATPLRGRLRLGACEDFVLSALPDILAAFARRHPEVDLELVAGLSETLYERFDAGALDVVFVKRRSGDPRGTLAWREPIAWVGRPDLRLDPAEPVPLLLYPPPSVTRAKALATLERARKAWRIAFTSTSLAGLSAAARAGLGALPHSLRLIPPGLAPISAPDVLPPLPDIEFVVMGPGGQNPVAAALIQSVLQWASRDPVSVRLDI</sequence>
<dbReference type="Pfam" id="PF00126">
    <property type="entry name" value="HTH_1"/>
    <property type="match status" value="1"/>
</dbReference>
<keyword evidence="3" id="KW-0238">DNA-binding</keyword>
<dbReference type="PANTHER" id="PTHR30579">
    <property type="entry name" value="TRANSCRIPTIONAL REGULATOR"/>
    <property type="match status" value="1"/>
</dbReference>
<evidence type="ECO:0000256" key="2">
    <source>
        <dbReference type="ARBA" id="ARBA00023015"/>
    </source>
</evidence>
<dbReference type="GO" id="GO:0003677">
    <property type="term" value="F:DNA binding"/>
    <property type="evidence" value="ECO:0007669"/>
    <property type="project" value="UniProtKB-KW"/>
</dbReference>
<reference evidence="6 7" key="1">
    <citation type="journal article" date="2013" name="Genome Announc.">
        <title>Draft Genome Sequence for Caulobacter sp. Strain OR37, a Bacterium Tolerant to Heavy Metals.</title>
        <authorList>
            <person name="Utturkar S.M."/>
            <person name="Bollmann A."/>
            <person name="Brzoska R.M."/>
            <person name="Klingeman D.M."/>
            <person name="Epstein S.E."/>
            <person name="Palumbo A.V."/>
            <person name="Brown S.D."/>
        </authorList>
    </citation>
    <scope>NUCLEOTIDE SEQUENCE [LARGE SCALE GENOMIC DNA]</scope>
    <source>
        <strain evidence="6 7">OR37</strain>
    </source>
</reference>
<dbReference type="SUPFAM" id="SSF53850">
    <property type="entry name" value="Periplasmic binding protein-like II"/>
    <property type="match status" value="1"/>
</dbReference>
<protein>
    <submittedName>
        <fullName evidence="6">Transcriptional regulator</fullName>
    </submittedName>
</protein>
<evidence type="ECO:0000313" key="6">
    <source>
        <dbReference type="EMBL" id="ENZ81159.1"/>
    </source>
</evidence>
<dbReference type="Proteomes" id="UP000013063">
    <property type="component" value="Unassembled WGS sequence"/>
</dbReference>
<comment type="similarity">
    <text evidence="1">Belongs to the LysR transcriptional regulatory family.</text>
</comment>
<dbReference type="EMBL" id="APMP01000021">
    <property type="protein sequence ID" value="ENZ81159.1"/>
    <property type="molecule type" value="Genomic_DNA"/>
</dbReference>
<evidence type="ECO:0000313" key="7">
    <source>
        <dbReference type="Proteomes" id="UP000013063"/>
    </source>
</evidence>
<evidence type="ECO:0000256" key="3">
    <source>
        <dbReference type="ARBA" id="ARBA00023125"/>
    </source>
</evidence>
<dbReference type="InterPro" id="IPR005119">
    <property type="entry name" value="LysR_subst-bd"/>
</dbReference>
<dbReference type="FunFam" id="1.10.10.10:FF:000001">
    <property type="entry name" value="LysR family transcriptional regulator"/>
    <property type="match status" value="1"/>
</dbReference>
<comment type="caution">
    <text evidence="6">The sequence shown here is derived from an EMBL/GenBank/DDBJ whole genome shotgun (WGS) entry which is preliminary data.</text>
</comment>
<keyword evidence="2" id="KW-0805">Transcription regulation</keyword>
<name>R0EGL2_CAUVI</name>